<keyword evidence="2" id="KW-0479">Metal-binding</keyword>
<evidence type="ECO:0000256" key="4">
    <source>
        <dbReference type="ARBA" id="ARBA00023004"/>
    </source>
</evidence>
<dbReference type="GO" id="GO:0005506">
    <property type="term" value="F:iron ion binding"/>
    <property type="evidence" value="ECO:0007669"/>
    <property type="project" value="InterPro"/>
</dbReference>
<dbReference type="GO" id="GO:0016705">
    <property type="term" value="F:oxidoreductase activity, acting on paired donors, with incorporation or reduction of molecular oxygen"/>
    <property type="evidence" value="ECO:0007669"/>
    <property type="project" value="InterPro"/>
</dbReference>
<dbReference type="SUPFAM" id="SSF48264">
    <property type="entry name" value="Cytochrome P450"/>
    <property type="match status" value="1"/>
</dbReference>
<feature type="compositionally biased region" description="Low complexity" evidence="5">
    <location>
        <begin position="761"/>
        <end position="772"/>
    </location>
</feature>
<feature type="region of interest" description="Disordered" evidence="5">
    <location>
        <begin position="575"/>
        <end position="594"/>
    </location>
</feature>
<name>A0A081CN93_PSEA2</name>
<dbReference type="PANTHER" id="PTHR24305">
    <property type="entry name" value="CYTOCHROME P450"/>
    <property type="match status" value="1"/>
</dbReference>
<dbReference type="RefSeq" id="XP_014653655.1">
    <property type="nucleotide sequence ID" value="XM_014798169.1"/>
</dbReference>
<dbReference type="GO" id="GO:0020037">
    <property type="term" value="F:heme binding"/>
    <property type="evidence" value="ECO:0007669"/>
    <property type="project" value="InterPro"/>
</dbReference>
<dbReference type="InterPro" id="IPR050121">
    <property type="entry name" value="Cytochrome_P450_monoxygenase"/>
</dbReference>
<evidence type="ECO:0000256" key="3">
    <source>
        <dbReference type="ARBA" id="ARBA00023002"/>
    </source>
</evidence>
<feature type="region of interest" description="Disordered" evidence="5">
    <location>
        <begin position="751"/>
        <end position="774"/>
    </location>
</feature>
<evidence type="ECO:0000313" key="7">
    <source>
        <dbReference type="Proteomes" id="UP000053758"/>
    </source>
</evidence>
<feature type="compositionally biased region" description="Polar residues" evidence="5">
    <location>
        <begin position="398"/>
        <end position="416"/>
    </location>
</feature>
<dbReference type="GO" id="GO:0044550">
    <property type="term" value="P:secondary metabolite biosynthetic process"/>
    <property type="evidence" value="ECO:0007669"/>
    <property type="project" value="UniProtKB-ARBA"/>
</dbReference>
<dbReference type="EMBL" id="DF830110">
    <property type="protein sequence ID" value="GAK68139.1"/>
    <property type="molecule type" value="Genomic_DNA"/>
</dbReference>
<dbReference type="InterPro" id="IPR036396">
    <property type="entry name" value="Cyt_P450_sf"/>
</dbReference>
<dbReference type="Gene3D" id="1.10.630.10">
    <property type="entry name" value="Cytochrome P450"/>
    <property type="match status" value="1"/>
</dbReference>
<dbReference type="PANTHER" id="PTHR24305:SF235">
    <property type="entry name" value="CYTOCHROME P450 MONOOXYGENASE APDB-RELATED"/>
    <property type="match status" value="1"/>
</dbReference>
<keyword evidence="4" id="KW-0408">Iron</keyword>
<keyword evidence="7" id="KW-1185">Reference proteome</keyword>
<feature type="region of interest" description="Disordered" evidence="5">
    <location>
        <begin position="1"/>
        <end position="25"/>
    </location>
</feature>
<accession>A0A081CN93</accession>
<comment type="cofactor">
    <cofactor evidence="1">
        <name>heme</name>
        <dbReference type="ChEBI" id="CHEBI:30413"/>
    </cofactor>
</comment>
<dbReference type="Proteomes" id="UP000053758">
    <property type="component" value="Unassembled WGS sequence"/>
</dbReference>
<feature type="region of interest" description="Disordered" evidence="5">
    <location>
        <begin position="350"/>
        <end position="416"/>
    </location>
</feature>
<gene>
    <name evidence="6" type="ORF">PAN0_043c6373</name>
</gene>
<dbReference type="CDD" id="cd12148">
    <property type="entry name" value="fungal_TF_MHR"/>
    <property type="match status" value="1"/>
</dbReference>
<reference evidence="7" key="1">
    <citation type="journal article" date="2014" name="Genome Announc.">
        <title>Draft Genome Sequence of the Yeast Pseudozyma antarctica Type Strain JCM10317, a Producer of the Glycolipid Biosurfactants, Mannosylerythritol Lipids.</title>
        <authorList>
            <person name="Saika A."/>
            <person name="Koike H."/>
            <person name="Hori T."/>
            <person name="Fukuoka T."/>
            <person name="Sato S."/>
            <person name="Habe H."/>
            <person name="Kitamoto D."/>
            <person name="Morita T."/>
        </authorList>
    </citation>
    <scope>NUCLEOTIDE SEQUENCE [LARGE SCALE GENOMIC DNA]</scope>
    <source>
        <strain evidence="7">JCM 10317</strain>
    </source>
</reference>
<protein>
    <submittedName>
        <fullName evidence="6">Cytochrome p450 cyp5293a1 protein</fullName>
    </submittedName>
</protein>
<dbReference type="AlphaFoldDB" id="A0A081CN93"/>
<dbReference type="GO" id="GO:0004497">
    <property type="term" value="F:monooxygenase activity"/>
    <property type="evidence" value="ECO:0007669"/>
    <property type="project" value="InterPro"/>
</dbReference>
<evidence type="ECO:0000256" key="1">
    <source>
        <dbReference type="ARBA" id="ARBA00001971"/>
    </source>
</evidence>
<evidence type="ECO:0000256" key="2">
    <source>
        <dbReference type="ARBA" id="ARBA00022723"/>
    </source>
</evidence>
<dbReference type="HOGENOM" id="CLU_010224_0_0_1"/>
<organism evidence="6 7">
    <name type="scientific">Pseudozyma antarctica</name>
    <name type="common">Yeast</name>
    <name type="synonym">Candida antarctica</name>
    <dbReference type="NCBI Taxonomy" id="84753"/>
    <lineage>
        <taxon>Eukaryota</taxon>
        <taxon>Fungi</taxon>
        <taxon>Dikarya</taxon>
        <taxon>Basidiomycota</taxon>
        <taxon>Ustilaginomycotina</taxon>
        <taxon>Ustilaginomycetes</taxon>
        <taxon>Ustilaginales</taxon>
        <taxon>Ustilaginaceae</taxon>
        <taxon>Moesziomyces</taxon>
    </lineage>
</organism>
<dbReference type="InterPro" id="IPR001128">
    <property type="entry name" value="Cyt_P450"/>
</dbReference>
<evidence type="ECO:0000256" key="5">
    <source>
        <dbReference type="SAM" id="MobiDB-lite"/>
    </source>
</evidence>
<feature type="region of interest" description="Disordered" evidence="5">
    <location>
        <begin position="911"/>
        <end position="959"/>
    </location>
</feature>
<feature type="compositionally biased region" description="Low complexity" evidence="5">
    <location>
        <begin position="380"/>
        <end position="397"/>
    </location>
</feature>
<keyword evidence="3" id="KW-0560">Oxidoreductase</keyword>
<feature type="compositionally biased region" description="Polar residues" evidence="5">
    <location>
        <begin position="352"/>
        <end position="362"/>
    </location>
</feature>
<dbReference type="Pfam" id="PF00067">
    <property type="entry name" value="p450"/>
    <property type="match status" value="1"/>
</dbReference>
<proteinExistence type="predicted"/>
<feature type="compositionally biased region" description="Acidic residues" evidence="5">
    <location>
        <begin position="915"/>
        <end position="933"/>
    </location>
</feature>
<sequence>MHTNGDAFMEEESEGMQSPTNPGPVRIRASTAARFATDMARSMGYQAFFWTRANRIMGQFQRESGQFCLDMVAEDANSPAAEMFSRVTDKTMTMDEFTQTIDEILFANIDVTAAVIAWTLIHIAQTPGVQTRLLQDFVTQESATMKADVLFSDYICATDTMLHWTIMESMRLSPPTFFSLPEQSGQHKVQPGGGALPAGTPVIIDAWTLNRRSEVWGSNSFEFDPTRFRDLKASDYRYSLWRFEMGPRNCVGQFFADKIIKMAVYSVLKRLSTLLDSAAMATGGFDTELRHEQSSHVRAHELPDPIAATEAACSCRYEQGKFGVRRMPPPQGGMHRDKRRRIDDDAQLPAHSVSSTAYSMPSPSWHHSDSELWAEPQVVSSGFAQSAQSGSAHSRQGPISNSSHGVNPQSTSSSGLQLPVFSSTIVEDPLCGTIPDAMNDTFWWLASQWQSSSTCDSLSSLPEWTNTFNQTDSTHQSIPNNASIDADSLRLTTGRNGRAQVEDATPPFSAQGRNEASAELHHACRRCLPERSRWPTLLVVLERLCRTAHGGSEAETSPFLCLSKLQEQLELDTVSAQDGSAGVPDHSEPSSSIQPDPLRCAWTLAAICLAESILASSPIELPRNLTLEELDHEPDNTVLRFTVAWDHCRKGLCGDPIEVMQTYRMMSLAFSRCHQGQELASASVFLGCRAAATLSIHRAATIAHLGSSLRQQQALNAFWHLVSQGCHFQAWQGRDMPIDLALVELPMPDPKASIQQEADSESSSHTAATAESPRSQFLSSSPVFVTRIWTSVAIGQTIERHYRQGARLLVPCETRLEVATPMTTRPSHQEQVHVKRTAKALDFCGSLLQTREPARADNRESQLKRFVLMLMRYTRVLLHYPFCRVDIDHRKAAQESISATVSTVLGTLLSLGAKDDDDEEEDGEEGEEEDGGDDLNGANHRSRELRGSGQDGSTRSDAHGAIRPSLLSLRPSSGSRPVSLTQPDLARSARVDRHLLELLAGLSLRALVFTLALIKHPLLPVASDSASSADDSERQRSDALLALGALEQLHQHGVVSPPLLRKARKAARLGGGI</sequence>
<dbReference type="GeneID" id="26307184"/>
<evidence type="ECO:0000313" key="6">
    <source>
        <dbReference type="EMBL" id="GAK68139.1"/>
    </source>
</evidence>